<comment type="caution">
    <text evidence="1">The sequence shown here is derived from an EMBL/GenBank/DDBJ whole genome shotgun (WGS) entry which is preliminary data.</text>
</comment>
<accession>A0A0F9FSB4</accession>
<proteinExistence type="predicted"/>
<reference evidence="1" key="1">
    <citation type="journal article" date="2015" name="Nature">
        <title>Complex archaea that bridge the gap between prokaryotes and eukaryotes.</title>
        <authorList>
            <person name="Spang A."/>
            <person name="Saw J.H."/>
            <person name="Jorgensen S.L."/>
            <person name="Zaremba-Niedzwiedzka K."/>
            <person name="Martijn J."/>
            <person name="Lind A.E."/>
            <person name="van Eijk R."/>
            <person name="Schleper C."/>
            <person name="Guy L."/>
            <person name="Ettema T.J."/>
        </authorList>
    </citation>
    <scope>NUCLEOTIDE SEQUENCE</scope>
</reference>
<gene>
    <name evidence="1" type="ORF">LCGC14_2269890</name>
</gene>
<name>A0A0F9FSB4_9ZZZZ</name>
<dbReference type="EMBL" id="LAZR01031356">
    <property type="protein sequence ID" value="KKL53987.1"/>
    <property type="molecule type" value="Genomic_DNA"/>
</dbReference>
<evidence type="ECO:0000313" key="1">
    <source>
        <dbReference type="EMBL" id="KKL53987.1"/>
    </source>
</evidence>
<dbReference type="AlphaFoldDB" id="A0A0F9FSB4"/>
<organism evidence="1">
    <name type="scientific">marine sediment metagenome</name>
    <dbReference type="NCBI Taxonomy" id="412755"/>
    <lineage>
        <taxon>unclassified sequences</taxon>
        <taxon>metagenomes</taxon>
        <taxon>ecological metagenomes</taxon>
    </lineage>
</organism>
<protein>
    <submittedName>
        <fullName evidence="1">Uncharacterized protein</fullName>
    </submittedName>
</protein>
<sequence length="174" mass="18028">MDRTYLNEARLGNVYHSHNTTAGIVTVLSTTCTGLVLVNPWNSGKELTVADMSAVGTTLGATREIGIAVPTEVQETVVTAGATAAVIHNGKLAGANVNRGVGRVYSIATLTSTPLWFRPLGSARVTAAVEGLGAMSTDFDGTVIVPQGFYVAFSALTADVVALCSITWVETDPS</sequence>